<evidence type="ECO:0000313" key="5">
    <source>
        <dbReference type="Proteomes" id="UP000585474"/>
    </source>
</evidence>
<feature type="region of interest" description="Disordered" evidence="1">
    <location>
        <begin position="1"/>
        <end position="51"/>
    </location>
</feature>
<evidence type="ECO:0000256" key="2">
    <source>
        <dbReference type="SAM" id="Phobius"/>
    </source>
</evidence>
<proteinExistence type="predicted"/>
<feature type="region of interest" description="Disordered" evidence="1">
    <location>
        <begin position="84"/>
        <end position="138"/>
    </location>
</feature>
<dbReference type="AlphaFoldDB" id="A0A7J0GU69"/>
<dbReference type="PANTHER" id="PTHR33116:SF80">
    <property type="entry name" value="REVERSE TRANSCRIPTASE ZINC-BINDING DOMAIN-CONTAINING PROTEIN"/>
    <property type="match status" value="1"/>
</dbReference>
<evidence type="ECO:0000259" key="3">
    <source>
        <dbReference type="Pfam" id="PF00078"/>
    </source>
</evidence>
<dbReference type="InterPro" id="IPR000477">
    <property type="entry name" value="RT_dom"/>
</dbReference>
<feature type="compositionally biased region" description="Polar residues" evidence="1">
    <location>
        <begin position="41"/>
        <end position="50"/>
    </location>
</feature>
<keyword evidence="5" id="KW-1185">Reference proteome</keyword>
<dbReference type="Proteomes" id="UP000585474">
    <property type="component" value="Unassembled WGS sequence"/>
</dbReference>
<accession>A0A7J0GU69</accession>
<dbReference type="Pfam" id="PF00078">
    <property type="entry name" value="RVT_1"/>
    <property type="match status" value="1"/>
</dbReference>
<protein>
    <recommendedName>
        <fullName evidence="3">Reverse transcriptase domain-containing protein</fullName>
    </recommendedName>
</protein>
<dbReference type="OrthoDB" id="1938625at2759"/>
<keyword evidence="2" id="KW-0472">Membrane</keyword>
<feature type="transmembrane region" description="Helical" evidence="2">
    <location>
        <begin position="466"/>
        <end position="487"/>
    </location>
</feature>
<evidence type="ECO:0000256" key="1">
    <source>
        <dbReference type="SAM" id="MobiDB-lite"/>
    </source>
</evidence>
<feature type="domain" description="Reverse transcriptase" evidence="3">
    <location>
        <begin position="168"/>
        <end position="265"/>
    </location>
</feature>
<gene>
    <name evidence="4" type="ORF">Acr_24g0005700</name>
</gene>
<dbReference type="EMBL" id="BJWL01000024">
    <property type="protein sequence ID" value="GFZ14380.1"/>
    <property type="molecule type" value="Genomic_DNA"/>
</dbReference>
<keyword evidence="2" id="KW-0812">Transmembrane</keyword>
<feature type="compositionally biased region" description="Basic and acidic residues" evidence="1">
    <location>
        <begin position="86"/>
        <end position="109"/>
    </location>
</feature>
<evidence type="ECO:0000313" key="4">
    <source>
        <dbReference type="EMBL" id="GFZ14380.1"/>
    </source>
</evidence>
<organism evidence="4 5">
    <name type="scientific">Actinidia rufa</name>
    <dbReference type="NCBI Taxonomy" id="165716"/>
    <lineage>
        <taxon>Eukaryota</taxon>
        <taxon>Viridiplantae</taxon>
        <taxon>Streptophyta</taxon>
        <taxon>Embryophyta</taxon>
        <taxon>Tracheophyta</taxon>
        <taxon>Spermatophyta</taxon>
        <taxon>Magnoliopsida</taxon>
        <taxon>eudicotyledons</taxon>
        <taxon>Gunneridae</taxon>
        <taxon>Pentapetalae</taxon>
        <taxon>asterids</taxon>
        <taxon>Ericales</taxon>
        <taxon>Actinidiaceae</taxon>
        <taxon>Actinidia</taxon>
    </lineage>
</organism>
<name>A0A7J0GU69_9ERIC</name>
<feature type="compositionally biased region" description="Low complexity" evidence="1">
    <location>
        <begin position="23"/>
        <end position="34"/>
    </location>
</feature>
<keyword evidence="2" id="KW-1133">Transmembrane helix</keyword>
<sequence>MGSFDLCPEPAKAAQPGTKKSSEGSSSEVPPQSQAWFEPGATTNGDQSKPQMKVEYNLQNLGGEEEMGSTSVKGGERVEVVVFESEGGKSDREEEDNLSQHHTEKETGNEIRAITPVQPIKQGNGGKKGTKSSNKQEGKKGQLGLCRCLSQLSPRFSQLPGCGCCYVAMNFPGQKIDSIRACVTTTSYSININGSLMVFSKGLKGKRQGDPLSPYLFVIVMEVLVGCIRSKCSDSNFKFHWRCKKNRIAYLCFADDLLIFCNGDATSVGLGTSGTELKSSGSNVAWDDICGPKYEGGLGIKEVGVWNKATIAKHIWFLIVGGEGSMWCQSVKSYLLRGRSFGDVKVPQDSSWILRKILGLRVSVYPYIVHRLGNGKDIFTWFDIWHSLSPLLDHFGGRILDGNASPRNAKLESFIRGNVPRFSVIAWMAFRERHSTRDRLVNIGCVEILSVSFVALRMNLIITCSLIVNSPLGFSSVICVVVVYGLALE</sequence>
<comment type="caution">
    <text evidence="4">The sequence shown here is derived from an EMBL/GenBank/DDBJ whole genome shotgun (WGS) entry which is preliminary data.</text>
</comment>
<dbReference type="PANTHER" id="PTHR33116">
    <property type="entry name" value="REVERSE TRANSCRIPTASE ZINC-BINDING DOMAIN-CONTAINING PROTEIN-RELATED-RELATED"/>
    <property type="match status" value="1"/>
</dbReference>
<reference evidence="4 5" key="1">
    <citation type="submission" date="2019-07" db="EMBL/GenBank/DDBJ databases">
        <title>De Novo Assembly of kiwifruit Actinidia rufa.</title>
        <authorList>
            <person name="Sugita-Konishi S."/>
            <person name="Sato K."/>
            <person name="Mori E."/>
            <person name="Abe Y."/>
            <person name="Kisaki G."/>
            <person name="Hamano K."/>
            <person name="Suezawa K."/>
            <person name="Otani M."/>
            <person name="Fukuda T."/>
            <person name="Manabe T."/>
            <person name="Gomi K."/>
            <person name="Tabuchi M."/>
            <person name="Akimitsu K."/>
            <person name="Kataoka I."/>
        </authorList>
    </citation>
    <scope>NUCLEOTIDE SEQUENCE [LARGE SCALE GENOMIC DNA]</scope>
    <source>
        <strain evidence="5">cv. Fuchu</strain>
    </source>
</reference>